<name>A0ABR4LX29_9EURO</name>
<evidence type="ECO:0000313" key="3">
    <source>
        <dbReference type="Proteomes" id="UP001610432"/>
    </source>
</evidence>
<reference evidence="2 3" key="1">
    <citation type="submission" date="2024-07" db="EMBL/GenBank/DDBJ databases">
        <title>Section-level genome sequencing and comparative genomics of Aspergillus sections Usti and Cavernicolus.</title>
        <authorList>
            <consortium name="Lawrence Berkeley National Laboratory"/>
            <person name="Nybo J.L."/>
            <person name="Vesth T.C."/>
            <person name="Theobald S."/>
            <person name="Frisvad J.C."/>
            <person name="Larsen T.O."/>
            <person name="Kjaerboelling I."/>
            <person name="Rothschild-Mancinelli K."/>
            <person name="Lyhne E.K."/>
            <person name="Kogle M.E."/>
            <person name="Barry K."/>
            <person name="Clum A."/>
            <person name="Na H."/>
            <person name="Ledsgaard L."/>
            <person name="Lin J."/>
            <person name="Lipzen A."/>
            <person name="Kuo A."/>
            <person name="Riley R."/>
            <person name="Mondo S."/>
            <person name="Labutti K."/>
            <person name="Haridas S."/>
            <person name="Pangalinan J."/>
            <person name="Salamov A.A."/>
            <person name="Simmons B.A."/>
            <person name="Magnuson J.K."/>
            <person name="Chen J."/>
            <person name="Drula E."/>
            <person name="Henrissat B."/>
            <person name="Wiebenga A."/>
            <person name="Lubbers R.J."/>
            <person name="Gomes A.C."/>
            <person name="Macurrencykelacurrency M.R."/>
            <person name="Stajich J."/>
            <person name="Grigoriev I.V."/>
            <person name="Mortensen U.H."/>
            <person name="De Vries R.P."/>
            <person name="Baker S.E."/>
            <person name="Andersen M.R."/>
        </authorList>
    </citation>
    <scope>NUCLEOTIDE SEQUENCE [LARGE SCALE GENOMIC DNA]</scope>
    <source>
        <strain evidence="2 3">CBS 449.75</strain>
    </source>
</reference>
<dbReference type="InterPro" id="IPR029063">
    <property type="entry name" value="SAM-dependent_MTases_sf"/>
</dbReference>
<comment type="caution">
    <text evidence="2">The sequence shown here is derived from an EMBL/GenBank/DDBJ whole genome shotgun (WGS) entry which is preliminary data.</text>
</comment>
<dbReference type="Gene3D" id="3.40.50.150">
    <property type="entry name" value="Vaccinia Virus protein VP39"/>
    <property type="match status" value="1"/>
</dbReference>
<proteinExistence type="predicted"/>
<evidence type="ECO:0000259" key="1">
    <source>
        <dbReference type="Pfam" id="PF08241"/>
    </source>
</evidence>
<dbReference type="CDD" id="cd02440">
    <property type="entry name" value="AdoMet_MTases"/>
    <property type="match status" value="1"/>
</dbReference>
<dbReference type="RefSeq" id="XP_070887931.1">
    <property type="nucleotide sequence ID" value="XM_071028649.1"/>
</dbReference>
<dbReference type="Proteomes" id="UP001610432">
    <property type="component" value="Unassembled WGS sequence"/>
</dbReference>
<accession>A0ABR4LX29</accession>
<dbReference type="GeneID" id="98143721"/>
<dbReference type="PANTHER" id="PTHR43861:SF1">
    <property type="entry name" value="TRANS-ACONITATE 2-METHYLTRANSFERASE"/>
    <property type="match status" value="1"/>
</dbReference>
<dbReference type="GO" id="GO:0032259">
    <property type="term" value="P:methylation"/>
    <property type="evidence" value="ECO:0007669"/>
    <property type="project" value="UniProtKB-KW"/>
</dbReference>
<protein>
    <submittedName>
        <fullName evidence="2">S-adenosyl-L-methionine-dependent methyltransferase</fullName>
    </submittedName>
</protein>
<dbReference type="GO" id="GO:0008168">
    <property type="term" value="F:methyltransferase activity"/>
    <property type="evidence" value="ECO:0007669"/>
    <property type="project" value="UniProtKB-KW"/>
</dbReference>
<gene>
    <name evidence="2" type="ORF">BJX67DRAFT_348370</name>
</gene>
<dbReference type="EMBL" id="JBFXLQ010000011">
    <property type="protein sequence ID" value="KAL2868952.1"/>
    <property type="molecule type" value="Genomic_DNA"/>
</dbReference>
<dbReference type="Pfam" id="PF08241">
    <property type="entry name" value="Methyltransf_11"/>
    <property type="match status" value="1"/>
</dbReference>
<keyword evidence="2" id="KW-0808">Transferase</keyword>
<dbReference type="PANTHER" id="PTHR43861">
    <property type="entry name" value="TRANS-ACONITATE 2-METHYLTRANSFERASE-RELATED"/>
    <property type="match status" value="1"/>
</dbReference>
<organism evidence="2 3">
    <name type="scientific">Aspergillus lucknowensis</name>
    <dbReference type="NCBI Taxonomy" id="176173"/>
    <lineage>
        <taxon>Eukaryota</taxon>
        <taxon>Fungi</taxon>
        <taxon>Dikarya</taxon>
        <taxon>Ascomycota</taxon>
        <taxon>Pezizomycotina</taxon>
        <taxon>Eurotiomycetes</taxon>
        <taxon>Eurotiomycetidae</taxon>
        <taxon>Eurotiales</taxon>
        <taxon>Aspergillaceae</taxon>
        <taxon>Aspergillus</taxon>
        <taxon>Aspergillus subgen. Nidulantes</taxon>
    </lineage>
</organism>
<keyword evidence="2" id="KW-0489">Methyltransferase</keyword>
<keyword evidence="3" id="KW-1185">Reference proteome</keyword>
<feature type="domain" description="Methyltransferase type 11" evidence="1">
    <location>
        <begin position="51"/>
        <end position="149"/>
    </location>
</feature>
<dbReference type="InterPro" id="IPR013216">
    <property type="entry name" value="Methyltransf_11"/>
</dbReference>
<evidence type="ECO:0000313" key="2">
    <source>
        <dbReference type="EMBL" id="KAL2868952.1"/>
    </source>
</evidence>
<dbReference type="SUPFAM" id="SSF53335">
    <property type="entry name" value="S-adenosyl-L-methionine-dependent methyltransferases"/>
    <property type="match status" value="1"/>
</dbReference>
<sequence>MAQNIYDDPSFFKSYNHLPRSQHGLSAAPEWPTLKSMILKDKPDIKGAHVLDLGCGYGWFCRWAVEEGLAGSTHGIDISEKMLERAREMTTPTPAGSISYQQADLDTVVLGKEAYEVVYSSLTFHYLRDLARLFGAVCGALKPKGRFVFSVEHPVYTAPMEDKWHRTEDGGESWLLHGYGDEGERVRHWLGEDVRKYHRTTQTYLSLLLRGGFTLVDLVEWMPSDTDLEEHPDWAVERNRPAFLLIAAEKVE</sequence>